<proteinExistence type="predicted"/>
<evidence type="ECO:0000313" key="2">
    <source>
        <dbReference type="EMBL" id="RXM91037.1"/>
    </source>
</evidence>
<evidence type="ECO:0000256" key="1">
    <source>
        <dbReference type="SAM" id="MobiDB-lite"/>
    </source>
</evidence>
<feature type="region of interest" description="Disordered" evidence="1">
    <location>
        <begin position="18"/>
        <end position="53"/>
    </location>
</feature>
<evidence type="ECO:0000313" key="3">
    <source>
        <dbReference type="Proteomes" id="UP000289886"/>
    </source>
</evidence>
<feature type="compositionally biased region" description="Polar residues" evidence="1">
    <location>
        <begin position="36"/>
        <end position="48"/>
    </location>
</feature>
<gene>
    <name evidence="2" type="ORF">EOD39_21593</name>
</gene>
<dbReference type="Proteomes" id="UP000289886">
    <property type="component" value="Unassembled WGS sequence"/>
</dbReference>
<protein>
    <submittedName>
        <fullName evidence="2">Uncharacterized protein</fullName>
    </submittedName>
</protein>
<dbReference type="EMBL" id="SCEB01010800">
    <property type="protein sequence ID" value="RXM91037.1"/>
    <property type="molecule type" value="Genomic_DNA"/>
</dbReference>
<dbReference type="AlphaFoldDB" id="A0A444US99"/>
<organism evidence="2 3">
    <name type="scientific">Acipenser ruthenus</name>
    <name type="common">Sterlet sturgeon</name>
    <dbReference type="NCBI Taxonomy" id="7906"/>
    <lineage>
        <taxon>Eukaryota</taxon>
        <taxon>Metazoa</taxon>
        <taxon>Chordata</taxon>
        <taxon>Craniata</taxon>
        <taxon>Vertebrata</taxon>
        <taxon>Euteleostomi</taxon>
        <taxon>Actinopterygii</taxon>
        <taxon>Chondrostei</taxon>
        <taxon>Acipenseriformes</taxon>
        <taxon>Acipenseridae</taxon>
        <taxon>Acipenser</taxon>
    </lineage>
</organism>
<keyword evidence="3" id="KW-1185">Reference proteome</keyword>
<reference evidence="2 3" key="1">
    <citation type="submission" date="2019-01" db="EMBL/GenBank/DDBJ databases">
        <title>Draft Genome and Complete Hox-Cluster Characterization of the Sterlet Sturgeon (Acipenser ruthenus).</title>
        <authorList>
            <person name="Wei Q."/>
        </authorList>
    </citation>
    <scope>NUCLEOTIDE SEQUENCE [LARGE SCALE GENOMIC DNA]</scope>
    <source>
        <strain evidence="2">WHYD16114868_AA</strain>
        <tissue evidence="2">Blood</tissue>
    </source>
</reference>
<comment type="caution">
    <text evidence="2">The sequence shown here is derived from an EMBL/GenBank/DDBJ whole genome shotgun (WGS) entry which is preliminary data.</text>
</comment>
<sequence>MGVKGLHCFPWYSRWKERSKEAHRNRLRERPAGKTRLSSTQSVSSEGDSQSHRAYFSRKAHVSFRHEMDSPVAIIDSTN</sequence>
<name>A0A444US99_ACIRT</name>
<feature type="compositionally biased region" description="Basic and acidic residues" evidence="1">
    <location>
        <begin position="18"/>
        <end position="32"/>
    </location>
</feature>
<accession>A0A444US99</accession>